<dbReference type="Proteomes" id="UP000177349">
    <property type="component" value="Unassembled WGS sequence"/>
</dbReference>
<dbReference type="AlphaFoldDB" id="A0A1G2BVH4"/>
<reference evidence="1 2" key="1">
    <citation type="journal article" date="2016" name="Nat. Commun.">
        <title>Thousands of microbial genomes shed light on interconnected biogeochemical processes in an aquifer system.</title>
        <authorList>
            <person name="Anantharaman K."/>
            <person name="Brown C.T."/>
            <person name="Hug L.A."/>
            <person name="Sharon I."/>
            <person name="Castelle C.J."/>
            <person name="Probst A.J."/>
            <person name="Thomas B.C."/>
            <person name="Singh A."/>
            <person name="Wilkins M.J."/>
            <person name="Karaoz U."/>
            <person name="Brodie E.L."/>
            <person name="Williams K.H."/>
            <person name="Hubbard S.S."/>
            <person name="Banfield J.F."/>
        </authorList>
    </citation>
    <scope>NUCLEOTIDE SEQUENCE [LARGE SCALE GENOMIC DNA]</scope>
</reference>
<comment type="caution">
    <text evidence="1">The sequence shown here is derived from an EMBL/GenBank/DDBJ whole genome shotgun (WGS) entry which is preliminary data.</text>
</comment>
<sequence length="110" mass="12593">MQMEEQLADWIEQGLTAPGLKEDRRCFFWPYPDGLHTDALGFAIVGKHHNDIAAAQATYHSFLFPKMDRIKAIAKTLNMPEKFVDRIDDLTWLYLAAEIVAMLRNGEIKA</sequence>
<evidence type="ECO:0000313" key="2">
    <source>
        <dbReference type="Proteomes" id="UP000177349"/>
    </source>
</evidence>
<evidence type="ECO:0000313" key="1">
    <source>
        <dbReference type="EMBL" id="OGY92300.1"/>
    </source>
</evidence>
<name>A0A1G2BVH4_9BACT</name>
<gene>
    <name evidence="1" type="ORF">A3B31_00140</name>
</gene>
<accession>A0A1G2BVH4</accession>
<dbReference type="EMBL" id="MHKN01000020">
    <property type="protein sequence ID" value="OGY92300.1"/>
    <property type="molecule type" value="Genomic_DNA"/>
</dbReference>
<proteinExistence type="predicted"/>
<protein>
    <submittedName>
        <fullName evidence="1">Uncharacterized protein</fullName>
    </submittedName>
</protein>
<organism evidence="1 2">
    <name type="scientific">Candidatus Komeilibacteria bacterium RIFCSPLOWO2_01_FULL_53_11</name>
    <dbReference type="NCBI Taxonomy" id="1798552"/>
    <lineage>
        <taxon>Bacteria</taxon>
        <taxon>Candidatus Komeiliibacteriota</taxon>
    </lineage>
</organism>